<dbReference type="GO" id="GO:0016791">
    <property type="term" value="F:phosphatase activity"/>
    <property type="evidence" value="ECO:0007669"/>
    <property type="project" value="TreeGrafter"/>
</dbReference>
<dbReference type="PANTHER" id="PTHR10000:SF25">
    <property type="entry name" value="PHOSPHATASE YKRA-RELATED"/>
    <property type="match status" value="1"/>
</dbReference>
<keyword evidence="1" id="KW-0378">Hydrolase</keyword>
<proteinExistence type="predicted"/>
<dbReference type="OrthoDB" id="9810101at2"/>
<dbReference type="NCBIfam" id="TIGR01484">
    <property type="entry name" value="HAD-SF-IIB"/>
    <property type="match status" value="1"/>
</dbReference>
<dbReference type="KEGG" id="arf:AR1Y2_1654"/>
<dbReference type="RefSeq" id="WP_137328531.1">
    <property type="nucleotide sequence ID" value="NZ_CP040058.1"/>
</dbReference>
<dbReference type="NCBIfam" id="TIGR00099">
    <property type="entry name" value="Cof-subfamily"/>
    <property type="match status" value="1"/>
</dbReference>
<accession>A0A4P8IBW1</accession>
<sequence length="265" mass="30204">MKKYRGAVFFDYDGTTIDETDKINGATETTIKTLGKLKDNGYLTMLCSGRSKRFLEADIDKFEGAITCNGSYTEIGGETMDDIHIPEELVQEVIGRYFSEDTALHLETQDVTYYMHYNQKFYQDFRDFLGFPERWFAPWERRKNEHITKIVVNYHKEDLIEELQAEFEDVLQCVKPFEDRRILDITSKGVTKGDAITKLLDRLGIDRKDSYAFGDSDNDIEMLKTAGTGIVMGRHSKAAGRAATMITGTVKEEGITQALEKLGLI</sequence>
<dbReference type="GO" id="GO:0005829">
    <property type="term" value="C:cytosol"/>
    <property type="evidence" value="ECO:0007669"/>
    <property type="project" value="TreeGrafter"/>
</dbReference>
<name>A0A4P8IBW1_9FIRM</name>
<dbReference type="InterPro" id="IPR036412">
    <property type="entry name" value="HAD-like_sf"/>
</dbReference>
<evidence type="ECO:0000313" key="2">
    <source>
        <dbReference type="Proteomes" id="UP000298653"/>
    </source>
</evidence>
<dbReference type="Gene3D" id="3.40.50.1000">
    <property type="entry name" value="HAD superfamily/HAD-like"/>
    <property type="match status" value="1"/>
</dbReference>
<dbReference type="InterPro" id="IPR000150">
    <property type="entry name" value="Cof"/>
</dbReference>
<dbReference type="Proteomes" id="UP000298653">
    <property type="component" value="Chromosome"/>
</dbReference>
<dbReference type="Pfam" id="PF08282">
    <property type="entry name" value="Hydrolase_3"/>
    <property type="match status" value="1"/>
</dbReference>
<dbReference type="InterPro" id="IPR006379">
    <property type="entry name" value="HAD-SF_hydro_IIB"/>
</dbReference>
<evidence type="ECO:0000313" key="1">
    <source>
        <dbReference type="EMBL" id="QCP35108.1"/>
    </source>
</evidence>
<dbReference type="SUPFAM" id="SSF56784">
    <property type="entry name" value="HAD-like"/>
    <property type="match status" value="1"/>
</dbReference>
<organism evidence="1 2">
    <name type="scientific">Anaerostipes rhamnosivorans</name>
    <dbReference type="NCBI Taxonomy" id="1229621"/>
    <lineage>
        <taxon>Bacteria</taxon>
        <taxon>Bacillati</taxon>
        <taxon>Bacillota</taxon>
        <taxon>Clostridia</taxon>
        <taxon>Lachnospirales</taxon>
        <taxon>Lachnospiraceae</taxon>
        <taxon>Anaerostipes</taxon>
    </lineage>
</organism>
<reference evidence="1 2" key="1">
    <citation type="submission" date="2019-05" db="EMBL/GenBank/DDBJ databases">
        <title>Complete genome sequencing of Anaerostipes rhamnosivorans.</title>
        <authorList>
            <person name="Bui T.P.N."/>
            <person name="de Vos W.M."/>
        </authorList>
    </citation>
    <scope>NUCLEOTIDE SEQUENCE [LARGE SCALE GENOMIC DNA]</scope>
    <source>
        <strain evidence="1 2">1y2</strain>
    </source>
</reference>
<dbReference type="Gene3D" id="3.30.1240.10">
    <property type="match status" value="1"/>
</dbReference>
<gene>
    <name evidence="1" type="ORF">AR1Y2_1654</name>
</gene>
<dbReference type="GO" id="GO:0000287">
    <property type="term" value="F:magnesium ion binding"/>
    <property type="evidence" value="ECO:0007669"/>
    <property type="project" value="TreeGrafter"/>
</dbReference>
<keyword evidence="2" id="KW-1185">Reference proteome</keyword>
<dbReference type="PANTHER" id="PTHR10000">
    <property type="entry name" value="PHOSPHOSERINE PHOSPHATASE"/>
    <property type="match status" value="1"/>
</dbReference>
<dbReference type="AlphaFoldDB" id="A0A4P8IBW1"/>
<protein>
    <submittedName>
        <fullName evidence="1">Hydrolase (HAD superfamily) in cluster with DUF1447</fullName>
    </submittedName>
</protein>
<dbReference type="InterPro" id="IPR023214">
    <property type="entry name" value="HAD_sf"/>
</dbReference>
<dbReference type="EMBL" id="CP040058">
    <property type="protein sequence ID" value="QCP35108.1"/>
    <property type="molecule type" value="Genomic_DNA"/>
</dbReference>